<dbReference type="AlphaFoldDB" id="X0LDX4"/>
<sequence length="438" mass="50872">MQDKNWDDAGEEDRRKWAKSEYAWEADAWKDVFGMMRDDPVLAVDKHAYNTIREKRHPVTCLLTGESKFIKRIPDATFGLATFKPRDYQSPIAEWDLDRDRLEALSLHRYCGFHSDPSWGKSSLVFPFAAYEAKGWSGDSREARRQACSAGSVYLDMLDRLSKVPGKPGDLDGAYQAEDSRNSQVFVFTSFGAHWHILVGYRRPRLAREHVGMSGMSKTVYDFQRIWSGRVSTERRAWELLSLIDQIHLWGVTVFRDFVIRHLKPWHEFGKRCYVNDIDFTTSSSDKRIRIFDESDIFCFKLMQVIVWKPEAKAIHLLPYFNCIVGTCSETHLVGYPLGSLEEVHAHLYDFHGVEPGTELDLKLSAEELLSRKLRVWQVGQRLFLADRLVLHDDDMEVWGGPSGKRKFKDIMDEESDDKGDCGDNTKTKRRLRSYYRF</sequence>
<gene>
    <name evidence="1" type="ORF">FOTG_08948</name>
</gene>
<reference evidence="1" key="1">
    <citation type="submission" date="2011-11" db="EMBL/GenBank/DDBJ databases">
        <title>The Genome Sequence of Fusarium oxysporum Cotton.</title>
        <authorList>
            <consortium name="The Broad Institute Genome Sequencing Platform"/>
            <person name="Ma L.-J."/>
            <person name="Gale L.R."/>
            <person name="Schwartz D.C."/>
            <person name="Zhou S."/>
            <person name="Corby-Kistler H."/>
            <person name="Young S.K."/>
            <person name="Zeng Q."/>
            <person name="Gargeya S."/>
            <person name="Fitzgerald M."/>
            <person name="Haas B."/>
            <person name="Abouelleil A."/>
            <person name="Alvarado L."/>
            <person name="Arachchi H.M."/>
            <person name="Berlin A."/>
            <person name="Brown A."/>
            <person name="Chapman S.B."/>
            <person name="Chen Z."/>
            <person name="Dunbar C."/>
            <person name="Freedman E."/>
            <person name="Gearin G."/>
            <person name="Goldberg J."/>
            <person name="Griggs A."/>
            <person name="Gujja S."/>
            <person name="Heiman D."/>
            <person name="Howarth C."/>
            <person name="Larson L."/>
            <person name="Lui A."/>
            <person name="MacDonald P.J.P."/>
            <person name="Montmayeur A."/>
            <person name="Murphy C."/>
            <person name="Neiman D."/>
            <person name="Pearson M."/>
            <person name="Priest M."/>
            <person name="Roberts A."/>
            <person name="Saif S."/>
            <person name="Shea T."/>
            <person name="Shenoy N."/>
            <person name="Sisk P."/>
            <person name="Stolte C."/>
            <person name="Sykes S."/>
            <person name="Wortman J."/>
            <person name="Nusbaum C."/>
            <person name="Birren B."/>
        </authorList>
    </citation>
    <scope>NUCLEOTIDE SEQUENCE [LARGE SCALE GENOMIC DNA]</scope>
    <source>
        <strain evidence="1">25433</strain>
    </source>
</reference>
<accession>X0LDX4</accession>
<proteinExistence type="predicted"/>
<name>X0LDX4_FUSOX</name>
<organism evidence="1">
    <name type="scientific">Fusarium oxysporum f. sp. vasinfectum 25433</name>
    <dbReference type="NCBI Taxonomy" id="1089449"/>
    <lineage>
        <taxon>Eukaryota</taxon>
        <taxon>Fungi</taxon>
        <taxon>Dikarya</taxon>
        <taxon>Ascomycota</taxon>
        <taxon>Pezizomycotina</taxon>
        <taxon>Sordariomycetes</taxon>
        <taxon>Hypocreomycetidae</taxon>
        <taxon>Hypocreales</taxon>
        <taxon>Nectriaceae</taxon>
        <taxon>Fusarium</taxon>
        <taxon>Fusarium oxysporum species complex</taxon>
    </lineage>
</organism>
<evidence type="ECO:0000313" key="1">
    <source>
        <dbReference type="EMBL" id="EXM24013.1"/>
    </source>
</evidence>
<dbReference type="EMBL" id="JH657938">
    <property type="protein sequence ID" value="EXM24013.1"/>
    <property type="molecule type" value="Genomic_DNA"/>
</dbReference>
<dbReference type="HOGENOM" id="CLU_625610_0_0_1"/>
<dbReference type="OrthoDB" id="191139at2759"/>
<reference evidence="1" key="2">
    <citation type="submission" date="2012-05" db="EMBL/GenBank/DDBJ databases">
        <title>The Genome Annotation of Fusarium oxysporum Cotton.</title>
        <authorList>
            <consortium name="The Broad Institute Genomics Platform"/>
            <person name="Ma L.-J."/>
            <person name="Corby-Kistler H."/>
            <person name="Broz K."/>
            <person name="Gale L.R."/>
            <person name="Jonkers W."/>
            <person name="O'Donnell K."/>
            <person name="Ploetz R."/>
            <person name="Steinberg C."/>
            <person name="Schwartz D.C."/>
            <person name="VanEtten H."/>
            <person name="Zhou S."/>
            <person name="Young S.K."/>
            <person name="Zeng Q."/>
            <person name="Gargeya S."/>
            <person name="Fitzgerald M."/>
            <person name="Abouelleil A."/>
            <person name="Alvarado L."/>
            <person name="Chapman S.B."/>
            <person name="Gainer-Dewar J."/>
            <person name="Goldberg J."/>
            <person name="Griggs A."/>
            <person name="Gujja S."/>
            <person name="Hansen M."/>
            <person name="Howarth C."/>
            <person name="Imamovic A."/>
            <person name="Ireland A."/>
            <person name="Larimer J."/>
            <person name="McCowan C."/>
            <person name="Murphy C."/>
            <person name="Pearson M."/>
            <person name="Poon T.W."/>
            <person name="Priest M."/>
            <person name="Roberts A."/>
            <person name="Saif S."/>
            <person name="Shea T."/>
            <person name="Sykes S."/>
            <person name="Wortman J."/>
            <person name="Nusbaum C."/>
            <person name="Birren B."/>
        </authorList>
    </citation>
    <scope>NUCLEOTIDE SEQUENCE</scope>
    <source>
        <strain evidence="1">25433</strain>
    </source>
</reference>
<dbReference type="Proteomes" id="UP000030701">
    <property type="component" value="Unassembled WGS sequence"/>
</dbReference>
<protein>
    <submittedName>
        <fullName evidence="1">Uncharacterized protein</fullName>
    </submittedName>
</protein>